<dbReference type="Proteomes" id="UP001199054">
    <property type="component" value="Unassembled WGS sequence"/>
</dbReference>
<evidence type="ECO:0000313" key="3">
    <source>
        <dbReference type="Proteomes" id="UP001199054"/>
    </source>
</evidence>
<accession>A0ABS8B5D5</accession>
<protein>
    <submittedName>
        <fullName evidence="2">Uncharacterized protein</fullName>
    </submittedName>
</protein>
<gene>
    <name evidence="2" type="ORF">LG632_10515</name>
</gene>
<evidence type="ECO:0000313" key="2">
    <source>
        <dbReference type="EMBL" id="MCB5179812.1"/>
    </source>
</evidence>
<proteinExistence type="predicted"/>
<keyword evidence="3" id="KW-1185">Reference proteome</keyword>
<name>A0ABS8B5D5_9ACTN</name>
<comment type="caution">
    <text evidence="2">The sequence shown here is derived from an EMBL/GenBank/DDBJ whole genome shotgun (WGS) entry which is preliminary data.</text>
</comment>
<reference evidence="2 3" key="1">
    <citation type="submission" date="2021-10" db="EMBL/GenBank/DDBJ databases">
        <title>Streptomyces sp. strain SMC 277, a novel streptomycete isolated from soil.</title>
        <authorList>
            <person name="Chanama M."/>
        </authorList>
    </citation>
    <scope>NUCLEOTIDE SEQUENCE [LARGE SCALE GENOMIC DNA]</scope>
    <source>
        <strain evidence="2 3">SMC 277</strain>
    </source>
</reference>
<feature type="region of interest" description="Disordered" evidence="1">
    <location>
        <begin position="35"/>
        <end position="57"/>
    </location>
</feature>
<evidence type="ECO:0000256" key="1">
    <source>
        <dbReference type="SAM" id="MobiDB-lite"/>
    </source>
</evidence>
<sequence>MGALGGAGLLHQLQAYAEPDEDVYWTQEEVRAAAELLRANPDPEADDDDSRREARGEAEELQDRVLSLWRHAAESLYRSQAVIAHFQWLTDWARPKVVVKESYLATLREQAALFVDPAGLVVAAAAATLETPQLPAGDPAFAVLGDGRKISAGLSALWRRWQYDAERGWEGPDSREIVGHHLVRDIRSNKKGYDEALAGAARLIRSWEEKARAVAESTGMEPTVLITARLPEHEEEPARPGEGTADVLEGMDPWTTGVLVTWAVHADWSRGILTLKVPPLVADRLLAMSGSITCVPGGTEDAPIEADVREQADTLRPGIFDDSEVFARQPVTLAHLRALRAYSYAADQLYIVFSTGGGAEVLSLDAIERRLAQGWTGVIVASASDLPNSVISPWVEQVALAPDTSDPSDARQPGFGAALSLTAGAQDAVRWPRGDRAKEHNLRLLAMARGVSDLRTLDTGRSSTLPPAVWEGLLAPARLDLSPFRPPNGDRWRSGSGLPLGVLRHAQIYTTNADPRLEGKGHSPLCRHTRERGVVASDDLLTVADLLARDDFDWCSKCGGYAVRRLTDTQLSYYRAAHSLHDITRQLDDSRPHRAPVDILAVVNQLEELADWQPGSREGWGVEGHWPWREAVREQRRRAEKLRSADPS</sequence>
<dbReference type="RefSeq" id="WP_226726646.1">
    <property type="nucleotide sequence ID" value="NZ_JAJAUY010000028.1"/>
</dbReference>
<organism evidence="2 3">
    <name type="scientific">Streptomyces antimicrobicus</name>
    <dbReference type="NCBI Taxonomy" id="2883108"/>
    <lineage>
        <taxon>Bacteria</taxon>
        <taxon>Bacillati</taxon>
        <taxon>Actinomycetota</taxon>
        <taxon>Actinomycetes</taxon>
        <taxon>Kitasatosporales</taxon>
        <taxon>Streptomycetaceae</taxon>
        <taxon>Streptomyces</taxon>
    </lineage>
</organism>
<dbReference type="EMBL" id="JAJAUY010000028">
    <property type="protein sequence ID" value="MCB5179812.1"/>
    <property type="molecule type" value="Genomic_DNA"/>
</dbReference>